<keyword evidence="1" id="KW-0472">Membrane</keyword>
<organism evidence="2 3">
    <name type="scientific">Anaeromyxobacter oryzae</name>
    <dbReference type="NCBI Taxonomy" id="2918170"/>
    <lineage>
        <taxon>Bacteria</taxon>
        <taxon>Pseudomonadati</taxon>
        <taxon>Myxococcota</taxon>
        <taxon>Myxococcia</taxon>
        <taxon>Myxococcales</taxon>
        <taxon>Cystobacterineae</taxon>
        <taxon>Anaeromyxobacteraceae</taxon>
        <taxon>Anaeromyxobacter</taxon>
    </lineage>
</organism>
<evidence type="ECO:0000313" key="3">
    <source>
        <dbReference type="Proteomes" id="UP001162891"/>
    </source>
</evidence>
<feature type="transmembrane region" description="Helical" evidence="1">
    <location>
        <begin position="172"/>
        <end position="192"/>
    </location>
</feature>
<feature type="transmembrane region" description="Helical" evidence="1">
    <location>
        <begin position="26"/>
        <end position="48"/>
    </location>
</feature>
<evidence type="ECO:0000256" key="1">
    <source>
        <dbReference type="SAM" id="Phobius"/>
    </source>
</evidence>
<keyword evidence="1" id="KW-1133">Transmembrane helix</keyword>
<sequence length="226" mass="23843">MHDLPAVRLPFTVEQFFEVFARYGAAIWPAQLVAYALGLLCLAAVVGGGRRTGRAVLLVLAAFWAAAGAGYHLGYFRRINPTATGAGLLFLLEAALLVRAALPRDGLSFRLRAAPRVVLGLVFAGYALAVYPLLNLAAGRGLTASPAFGVTPCPVTIFTFAMFLLADRHVPWTLVAIPLLWSVVGLAAALQLRVPADYGLAVAGVVGTVVLASGRRTRRVAAPLVR</sequence>
<dbReference type="EMBL" id="AP025591">
    <property type="protein sequence ID" value="BDG01264.1"/>
    <property type="molecule type" value="Genomic_DNA"/>
</dbReference>
<feature type="transmembrane region" description="Helical" evidence="1">
    <location>
        <begin position="82"/>
        <end position="102"/>
    </location>
</feature>
<feature type="transmembrane region" description="Helical" evidence="1">
    <location>
        <begin position="146"/>
        <end position="165"/>
    </location>
</feature>
<feature type="transmembrane region" description="Helical" evidence="1">
    <location>
        <begin position="55"/>
        <end position="76"/>
    </location>
</feature>
<evidence type="ECO:0000313" key="2">
    <source>
        <dbReference type="EMBL" id="BDG01264.1"/>
    </source>
</evidence>
<feature type="transmembrane region" description="Helical" evidence="1">
    <location>
        <begin position="198"/>
        <end position="214"/>
    </location>
</feature>
<dbReference type="RefSeq" id="WP_248357656.1">
    <property type="nucleotide sequence ID" value="NZ_AP025591.1"/>
</dbReference>
<evidence type="ECO:0008006" key="4">
    <source>
        <dbReference type="Google" id="ProtNLM"/>
    </source>
</evidence>
<name>A0ABM7WP87_9BACT</name>
<keyword evidence="1" id="KW-0812">Transmembrane</keyword>
<gene>
    <name evidence="2" type="ORF">AMOR_02600</name>
</gene>
<keyword evidence="3" id="KW-1185">Reference proteome</keyword>
<protein>
    <recommendedName>
        <fullName evidence="4">MFS transporter permease</fullName>
    </recommendedName>
</protein>
<dbReference type="InterPro" id="IPR045708">
    <property type="entry name" value="DUF6064"/>
</dbReference>
<dbReference type="Pfam" id="PF19540">
    <property type="entry name" value="DUF6064"/>
    <property type="match status" value="1"/>
</dbReference>
<proteinExistence type="predicted"/>
<accession>A0ABM7WP87</accession>
<feature type="transmembrane region" description="Helical" evidence="1">
    <location>
        <begin position="114"/>
        <end position="134"/>
    </location>
</feature>
<reference evidence="3" key="1">
    <citation type="journal article" date="2022" name="Int. J. Syst. Evol. Microbiol.">
        <title>Anaeromyxobacter oryzae sp. nov., Anaeromyxobacter diazotrophicus sp. nov. and Anaeromyxobacter paludicola sp. nov., isolated from paddy soils.</title>
        <authorList>
            <person name="Itoh H."/>
            <person name="Xu Z."/>
            <person name="Mise K."/>
            <person name="Masuda Y."/>
            <person name="Ushijima N."/>
            <person name="Hayakawa C."/>
            <person name="Shiratori Y."/>
            <person name="Senoo K."/>
        </authorList>
    </citation>
    <scope>NUCLEOTIDE SEQUENCE [LARGE SCALE GENOMIC DNA]</scope>
    <source>
        <strain evidence="3">Red232</strain>
    </source>
</reference>
<dbReference type="Proteomes" id="UP001162891">
    <property type="component" value="Chromosome"/>
</dbReference>